<evidence type="ECO:0000256" key="5">
    <source>
        <dbReference type="ARBA" id="ARBA00022598"/>
    </source>
</evidence>
<evidence type="ECO:0000259" key="15">
    <source>
        <dbReference type="Pfam" id="PF01225"/>
    </source>
</evidence>
<keyword evidence="6 14" id="KW-0132">Cell division</keyword>
<dbReference type="InterPro" id="IPR005758">
    <property type="entry name" value="UDP-N-AcMur_Ala_ligase_MurC"/>
</dbReference>
<feature type="domain" description="Mur ligase N-terminal catalytic" evidence="15">
    <location>
        <begin position="21"/>
        <end position="118"/>
    </location>
</feature>
<dbReference type="GO" id="GO:0008763">
    <property type="term" value="F:UDP-N-acetylmuramate-L-alanine ligase activity"/>
    <property type="evidence" value="ECO:0007669"/>
    <property type="project" value="UniProtKB-EC"/>
</dbReference>
<evidence type="ECO:0000259" key="16">
    <source>
        <dbReference type="Pfam" id="PF02875"/>
    </source>
</evidence>
<dbReference type="Proteomes" id="UP001241056">
    <property type="component" value="Unassembled WGS sequence"/>
</dbReference>
<evidence type="ECO:0000256" key="14">
    <source>
        <dbReference type="HAMAP-Rule" id="MF_00046"/>
    </source>
</evidence>
<dbReference type="SUPFAM" id="SSF51984">
    <property type="entry name" value="MurCD N-terminal domain"/>
    <property type="match status" value="1"/>
</dbReference>
<keyword evidence="12 14" id="KW-0961">Cell wall biogenesis/degradation</keyword>
<evidence type="ECO:0000256" key="1">
    <source>
        <dbReference type="ARBA" id="ARBA00004496"/>
    </source>
</evidence>
<keyword evidence="11 14" id="KW-0131">Cell cycle</keyword>
<accession>A0ABT7SLJ2</accession>
<sequence length="483" mass="52811">MVETLQTTAAQTRRMRRIKRVHFVGIGGTGMCGIAEVIRNLGYEVSGSDIKASAVTDRLQSLGIQLSFEHRAENVDEADVLVVSSAINTENPEVARALERRIPVVPRAEMLAEIMRYRHGIAVAGTHGKTTTTSLLASVFAAANLDPTFVIGGRLTAAGANAQLGEGCYLIAEADESDASFLHLQPMVSVVTNIDVDHMSTYGGDFNKLKQTFVDFLHNLPFYGLAVLCVDDPAVRDIVPRVKRPMLTYGFSEDADVRAIDVQQQAMLTCFTVLRKGREPMPVCLNLPGRHNVLNALAVIAVATDEGLDDEAILTGLSGFQGVGRRFQVYSDLPVTDGSVMLIDDYGHHPREVAAVVKAIRDGWPERRLVMIYQPHRYTRTRDLYEDFVQVLGEANVLLLLEVFPAGEEPIPGADSRQLCHSIRQRGRLDPLYVERGTDIAPLVQPLLRAGDILLCQGAGDIGAIAPQLIKHPLFQQSGSEQV</sequence>
<dbReference type="InterPro" id="IPR036615">
    <property type="entry name" value="Mur_ligase_C_dom_sf"/>
</dbReference>
<evidence type="ECO:0000256" key="2">
    <source>
        <dbReference type="ARBA" id="ARBA00004752"/>
    </source>
</evidence>
<evidence type="ECO:0000256" key="12">
    <source>
        <dbReference type="ARBA" id="ARBA00023316"/>
    </source>
</evidence>
<evidence type="ECO:0000256" key="9">
    <source>
        <dbReference type="ARBA" id="ARBA00022960"/>
    </source>
</evidence>
<evidence type="ECO:0000256" key="7">
    <source>
        <dbReference type="ARBA" id="ARBA00022741"/>
    </source>
</evidence>
<keyword evidence="7 14" id="KW-0547">Nucleotide-binding</keyword>
<feature type="binding site" evidence="14">
    <location>
        <begin position="125"/>
        <end position="131"/>
    </location>
    <ligand>
        <name>ATP</name>
        <dbReference type="ChEBI" id="CHEBI:30616"/>
    </ligand>
</feature>
<dbReference type="HAMAP" id="MF_00046">
    <property type="entry name" value="MurC"/>
    <property type="match status" value="1"/>
</dbReference>
<dbReference type="InterPro" id="IPR004101">
    <property type="entry name" value="Mur_ligase_C"/>
</dbReference>
<dbReference type="Gene3D" id="3.90.190.20">
    <property type="entry name" value="Mur ligase, C-terminal domain"/>
    <property type="match status" value="1"/>
</dbReference>
<evidence type="ECO:0000256" key="3">
    <source>
        <dbReference type="ARBA" id="ARBA00012211"/>
    </source>
</evidence>
<dbReference type="Gene3D" id="3.40.50.720">
    <property type="entry name" value="NAD(P)-binding Rossmann-like Domain"/>
    <property type="match status" value="1"/>
</dbReference>
<comment type="catalytic activity">
    <reaction evidence="13 14">
        <text>UDP-N-acetyl-alpha-D-muramate + L-alanine + ATP = UDP-N-acetyl-alpha-D-muramoyl-L-alanine + ADP + phosphate + H(+)</text>
        <dbReference type="Rhea" id="RHEA:23372"/>
        <dbReference type="ChEBI" id="CHEBI:15378"/>
        <dbReference type="ChEBI" id="CHEBI:30616"/>
        <dbReference type="ChEBI" id="CHEBI:43474"/>
        <dbReference type="ChEBI" id="CHEBI:57972"/>
        <dbReference type="ChEBI" id="CHEBI:70757"/>
        <dbReference type="ChEBI" id="CHEBI:83898"/>
        <dbReference type="ChEBI" id="CHEBI:456216"/>
        <dbReference type="EC" id="6.3.2.8"/>
    </reaction>
</comment>
<comment type="pathway">
    <text evidence="2 14">Cell wall biogenesis; peptidoglycan biosynthesis.</text>
</comment>
<evidence type="ECO:0000256" key="10">
    <source>
        <dbReference type="ARBA" id="ARBA00022984"/>
    </source>
</evidence>
<proteinExistence type="inferred from homology"/>
<dbReference type="SUPFAM" id="SSF53244">
    <property type="entry name" value="MurD-like peptide ligases, peptide-binding domain"/>
    <property type="match status" value="1"/>
</dbReference>
<protein>
    <recommendedName>
        <fullName evidence="3 14">UDP-N-acetylmuramate--L-alanine ligase</fullName>
        <ecNumber evidence="3 14">6.3.2.8</ecNumber>
    </recommendedName>
    <alternativeName>
        <fullName evidence="14">UDP-N-acetylmuramoyl-L-alanine synthetase</fullName>
    </alternativeName>
</protein>
<comment type="function">
    <text evidence="14">Cell wall formation.</text>
</comment>
<dbReference type="Gene3D" id="3.40.1190.10">
    <property type="entry name" value="Mur-like, catalytic domain"/>
    <property type="match status" value="1"/>
</dbReference>
<reference evidence="18 19" key="1">
    <citation type="submission" date="2023-06" db="EMBL/GenBank/DDBJ databases">
        <title>Thiopseudomonas sp. CY1220 draft genome sequence.</title>
        <authorList>
            <person name="Zhao G."/>
            <person name="An M."/>
        </authorList>
    </citation>
    <scope>NUCLEOTIDE SEQUENCE [LARGE SCALE GENOMIC DNA]</scope>
    <source>
        <strain evidence="18 19">CY1220</strain>
    </source>
</reference>
<keyword evidence="8 14" id="KW-0067">ATP-binding</keyword>
<dbReference type="InterPro" id="IPR050061">
    <property type="entry name" value="MurCDEF_pg_biosynth"/>
</dbReference>
<dbReference type="Pfam" id="PF08245">
    <property type="entry name" value="Mur_ligase_M"/>
    <property type="match status" value="1"/>
</dbReference>
<keyword evidence="4 14" id="KW-0963">Cytoplasm</keyword>
<keyword evidence="9 14" id="KW-0133">Cell shape</keyword>
<dbReference type="InterPro" id="IPR013221">
    <property type="entry name" value="Mur_ligase_cen"/>
</dbReference>
<comment type="similarity">
    <text evidence="14">Belongs to the MurCDEF family.</text>
</comment>
<feature type="domain" description="Mur ligase C-terminal" evidence="16">
    <location>
        <begin position="325"/>
        <end position="460"/>
    </location>
</feature>
<evidence type="ECO:0000256" key="4">
    <source>
        <dbReference type="ARBA" id="ARBA00022490"/>
    </source>
</evidence>
<name>A0ABT7SLJ2_9GAMM</name>
<dbReference type="SUPFAM" id="SSF53623">
    <property type="entry name" value="MurD-like peptide ligases, catalytic domain"/>
    <property type="match status" value="1"/>
</dbReference>
<organism evidence="18 19">
    <name type="scientific">Thiopseudomonas acetoxidans</name>
    <dbReference type="NCBI Taxonomy" id="3041622"/>
    <lineage>
        <taxon>Bacteria</taxon>
        <taxon>Pseudomonadati</taxon>
        <taxon>Pseudomonadota</taxon>
        <taxon>Gammaproteobacteria</taxon>
        <taxon>Pseudomonadales</taxon>
        <taxon>Pseudomonadaceae</taxon>
        <taxon>Thiopseudomonas</taxon>
    </lineage>
</organism>
<dbReference type="InterPro" id="IPR036565">
    <property type="entry name" value="Mur-like_cat_sf"/>
</dbReference>
<dbReference type="PANTHER" id="PTHR43445:SF3">
    <property type="entry name" value="UDP-N-ACETYLMURAMATE--L-ALANINE LIGASE"/>
    <property type="match status" value="1"/>
</dbReference>
<comment type="caution">
    <text evidence="18">The sequence shown here is derived from an EMBL/GenBank/DDBJ whole genome shotgun (WGS) entry which is preliminary data.</text>
</comment>
<feature type="domain" description="Mur ligase central" evidence="17">
    <location>
        <begin position="123"/>
        <end position="303"/>
    </location>
</feature>
<evidence type="ECO:0000313" key="19">
    <source>
        <dbReference type="Proteomes" id="UP001241056"/>
    </source>
</evidence>
<dbReference type="EC" id="6.3.2.8" evidence="3 14"/>
<dbReference type="Pfam" id="PF02875">
    <property type="entry name" value="Mur_ligase_C"/>
    <property type="match status" value="1"/>
</dbReference>
<dbReference type="RefSeq" id="WP_289409689.1">
    <property type="nucleotide sequence ID" value="NZ_JAUCDY010000001.1"/>
</dbReference>
<dbReference type="InterPro" id="IPR000713">
    <property type="entry name" value="Mur_ligase_N"/>
</dbReference>
<evidence type="ECO:0000256" key="13">
    <source>
        <dbReference type="ARBA" id="ARBA00047833"/>
    </source>
</evidence>
<evidence type="ECO:0000256" key="8">
    <source>
        <dbReference type="ARBA" id="ARBA00022840"/>
    </source>
</evidence>
<dbReference type="PANTHER" id="PTHR43445">
    <property type="entry name" value="UDP-N-ACETYLMURAMATE--L-ALANINE LIGASE-RELATED"/>
    <property type="match status" value="1"/>
</dbReference>
<keyword evidence="5 14" id="KW-0436">Ligase</keyword>
<evidence type="ECO:0000256" key="6">
    <source>
        <dbReference type="ARBA" id="ARBA00022618"/>
    </source>
</evidence>
<evidence type="ECO:0000256" key="11">
    <source>
        <dbReference type="ARBA" id="ARBA00023306"/>
    </source>
</evidence>
<evidence type="ECO:0000313" key="18">
    <source>
        <dbReference type="EMBL" id="MDM7857060.1"/>
    </source>
</evidence>
<evidence type="ECO:0000259" key="17">
    <source>
        <dbReference type="Pfam" id="PF08245"/>
    </source>
</evidence>
<dbReference type="NCBIfam" id="TIGR01082">
    <property type="entry name" value="murC"/>
    <property type="match status" value="1"/>
</dbReference>
<comment type="subcellular location">
    <subcellularLocation>
        <location evidence="1 14">Cytoplasm</location>
    </subcellularLocation>
</comment>
<dbReference type="EMBL" id="JAUCDY010000001">
    <property type="protein sequence ID" value="MDM7857060.1"/>
    <property type="molecule type" value="Genomic_DNA"/>
</dbReference>
<keyword evidence="19" id="KW-1185">Reference proteome</keyword>
<dbReference type="Pfam" id="PF01225">
    <property type="entry name" value="Mur_ligase"/>
    <property type="match status" value="1"/>
</dbReference>
<gene>
    <name evidence="14 18" type="primary">murC</name>
    <name evidence="18" type="ORF">QEZ41_02015</name>
</gene>
<keyword evidence="10 14" id="KW-0573">Peptidoglycan synthesis</keyword>